<keyword evidence="1" id="KW-0808">Transferase</keyword>
<evidence type="ECO:0000313" key="3">
    <source>
        <dbReference type="Proteomes" id="UP000031672"/>
    </source>
</evidence>
<sequence length="131" mass="14691">MQTDHVAYLTQMGVDCYQLSHPERLAGYQAPALELPAGCKLLLVSPVCPSGELALLFERVLKSINISLDQARHIYPEQATQLTEQSMEWVWFAGCERTEHLGGKALCTPLLSDIDGNNQQRKALWQQICSY</sequence>
<accession>A0A0C2KD91</accession>
<comment type="function">
    <text evidence="1">Part of the beta sliding clamp loading complex, which hydrolyzes ATP to load the beta clamp onto primed DNA to form the DNA replication pre-initiation complex. DNA polymerase III is a complex, multichain enzyme responsible for most of the replicative synthesis in bacteria. This DNA polymerase also exhibits 3' to 5' exonuclease activity.</text>
</comment>
<keyword evidence="1" id="KW-0235">DNA replication</keyword>
<organism evidence="2 3">
    <name type="scientific">Vibrio renipiscarius</name>
    <dbReference type="NCBI Taxonomy" id="1461322"/>
    <lineage>
        <taxon>Bacteria</taxon>
        <taxon>Pseudomonadati</taxon>
        <taxon>Pseudomonadota</taxon>
        <taxon>Gammaproteobacteria</taxon>
        <taxon>Vibrionales</taxon>
        <taxon>Vibrionaceae</taxon>
        <taxon>Vibrio</taxon>
    </lineage>
</organism>
<proteinExistence type="predicted"/>
<name>A0A0C2KCW4_9VIBR</name>
<keyword evidence="1" id="KW-0239">DNA-directed DNA polymerase</keyword>
<dbReference type="Gene3D" id="3.40.50.10220">
    <property type="entry name" value="DNA polymerase III, psi subunit"/>
    <property type="match status" value="1"/>
</dbReference>
<dbReference type="EMBL" id="JTKH01000008">
    <property type="protein sequence ID" value="KII79938.1"/>
    <property type="molecule type" value="Genomic_DNA"/>
</dbReference>
<dbReference type="Pfam" id="PF03603">
    <property type="entry name" value="DNA_III_psi"/>
    <property type="match status" value="1"/>
</dbReference>
<dbReference type="STRING" id="1461322.OJ16_08000"/>
<protein>
    <recommendedName>
        <fullName evidence="1">DNA polymerase III subunit psi</fullName>
    </recommendedName>
</protein>
<reference evidence="2 3" key="1">
    <citation type="submission" date="2014-11" db="EMBL/GenBank/DDBJ databases">
        <title>Draft Genome Sequence of Vibrio piscirenalis strains CECT 8603T and CECT 8604, two marine Gammaproteobacterium isolated from cultured gilthead sea bream (Sparus aurata).</title>
        <authorList>
            <person name="Arahal D.R."/>
            <person name="Rodrigo-Torres L."/>
            <person name="Lucena T."/>
            <person name="Pujalte M.J."/>
        </authorList>
    </citation>
    <scope>NUCLEOTIDE SEQUENCE [LARGE SCALE GENOMIC DNA]</scope>
    <source>
        <strain evidence="2 3">DCR 1-4-2</strain>
    </source>
</reference>
<dbReference type="GO" id="GO:0006260">
    <property type="term" value="P:DNA replication"/>
    <property type="evidence" value="ECO:0007669"/>
    <property type="project" value="UniProtKB-KW"/>
</dbReference>
<evidence type="ECO:0000256" key="1">
    <source>
        <dbReference type="PIRNR" id="PIRNR029225"/>
    </source>
</evidence>
<dbReference type="PIRSF" id="PIRSF029225">
    <property type="entry name" value="DNA_pol_III_psi"/>
    <property type="match status" value="1"/>
</dbReference>
<accession>A0A0C2KCW4</accession>
<dbReference type="GO" id="GO:0008408">
    <property type="term" value="F:3'-5' exonuclease activity"/>
    <property type="evidence" value="ECO:0007669"/>
    <property type="project" value="InterPro"/>
</dbReference>
<dbReference type="SUPFAM" id="SSF102220">
    <property type="entry name" value="DNA polymerase III psi subunit"/>
    <property type="match status" value="1"/>
</dbReference>
<dbReference type="GO" id="GO:0003887">
    <property type="term" value="F:DNA-directed DNA polymerase activity"/>
    <property type="evidence" value="ECO:0007669"/>
    <property type="project" value="UniProtKB-KW"/>
</dbReference>
<comment type="caution">
    <text evidence="2">The sequence shown here is derived from an EMBL/GenBank/DDBJ whole genome shotgun (WGS) entry which is preliminary data.</text>
</comment>
<keyword evidence="3" id="KW-1185">Reference proteome</keyword>
<keyword evidence="1" id="KW-0548">Nucleotidyltransferase</keyword>
<gene>
    <name evidence="2" type="ORF">OJ16_08000</name>
</gene>
<dbReference type="InterPro" id="IPR004615">
    <property type="entry name" value="DNA_pol_III_psi"/>
</dbReference>
<dbReference type="OrthoDB" id="5609147at2"/>
<dbReference type="InterPro" id="IPR036654">
    <property type="entry name" value="DNA_pol_III_psi_sf"/>
</dbReference>
<dbReference type="AlphaFoldDB" id="A0A0C2KCW4"/>
<evidence type="ECO:0000313" key="2">
    <source>
        <dbReference type="EMBL" id="KII79938.1"/>
    </source>
</evidence>
<dbReference type="Proteomes" id="UP000031672">
    <property type="component" value="Unassembled WGS sequence"/>
</dbReference>
<dbReference type="RefSeq" id="WP_040989111.1">
    <property type="nucleotide sequence ID" value="NZ_JBFRUC010000013.1"/>
</dbReference>